<evidence type="ECO:0000259" key="1">
    <source>
        <dbReference type="Pfam" id="PF01443"/>
    </source>
</evidence>
<feature type="domain" description="(+)RNA virus helicase C-terminal" evidence="1">
    <location>
        <begin position="25"/>
        <end position="221"/>
    </location>
</feature>
<evidence type="ECO:0000313" key="2">
    <source>
        <dbReference type="EMBL" id="WNN29045.1"/>
    </source>
</evidence>
<dbReference type="InterPro" id="IPR027417">
    <property type="entry name" value="P-loop_NTPase"/>
</dbReference>
<dbReference type="SUPFAM" id="SSF52540">
    <property type="entry name" value="P-loop containing nucleoside triphosphate hydrolases"/>
    <property type="match status" value="1"/>
</dbReference>
<dbReference type="EMBL" id="OR397129">
    <property type="protein sequence ID" value="WNN29045.1"/>
    <property type="molecule type" value="Genomic_RNA"/>
</dbReference>
<proteinExistence type="predicted"/>
<dbReference type="Pfam" id="PF01443">
    <property type="entry name" value="Viral_helicase1"/>
    <property type="match status" value="1"/>
</dbReference>
<organism evidence="2">
    <name type="scientific">Mentha arvensis robigovirus 1</name>
    <dbReference type="NCBI Taxonomy" id="3077297"/>
    <lineage>
        <taxon>Viruses</taxon>
        <taxon>Riboviria</taxon>
        <taxon>Orthornavirae</taxon>
        <taxon>Kitrinoviricota</taxon>
        <taxon>Alsuviricetes</taxon>
        <taxon>Tymovirales</taxon>
        <taxon>Betaflexiviridae</taxon>
        <taxon>Quinvirinae</taxon>
        <taxon>Robigovirus</taxon>
    </lineage>
</organism>
<protein>
    <submittedName>
        <fullName evidence="2">TGBp1</fullName>
    </submittedName>
</protein>
<dbReference type="GO" id="GO:0005524">
    <property type="term" value="F:ATP binding"/>
    <property type="evidence" value="ECO:0007669"/>
    <property type="project" value="InterPro"/>
</dbReference>
<accession>A0AA96HCA3</accession>
<dbReference type="InterPro" id="IPR027351">
    <property type="entry name" value="(+)RNA_virus_helicase_core_dom"/>
</dbReference>
<sequence>MDSVDAELRLALFTRTDLPLSFPVVVHGVPGCGKTTLLKKLLKVDHRFNIQSFGVVPPIDLAGREIIAAPAKLKEGFNFLDEYTKAENLEGFDLLIGDPLQVKGCFQKAHYVNSITRRFGRSVCLELLKLGFEIYSAKETDTEVVKANLFRHKLEGQVVCFELCIQKLLCSHSVPFLTPKDLSGFETSVVTFVTASKDLNDIISAELYLCLTRARDKLVILSPNEFNATS</sequence>
<reference evidence="2" key="1">
    <citation type="submission" date="2023-08" db="EMBL/GenBank/DDBJ databases">
        <authorList>
            <person name="Xu Z."/>
            <person name="Weng H."/>
            <person name="Li J."/>
        </authorList>
    </citation>
    <scope>NUCLEOTIDE SEQUENCE</scope>
    <source>
        <strain evidence="2">Dehong</strain>
    </source>
</reference>
<name>A0AA96HCA3_9VIRU</name>